<reference evidence="1 2" key="1">
    <citation type="submission" date="2017-09" db="EMBL/GenBank/DDBJ databases">
        <title>Comparative genomics of rhizobia isolated from Phaseolus vulgaris in China.</title>
        <authorList>
            <person name="Tong W."/>
        </authorList>
    </citation>
    <scope>NUCLEOTIDE SEQUENCE [LARGE SCALE GENOMIC DNA]</scope>
    <source>
        <strain evidence="1 2">PCH1</strain>
    </source>
</reference>
<organism evidence="1 2">
    <name type="scientific">Rhizobium fredii</name>
    <name type="common">Sinorhizobium fredii</name>
    <dbReference type="NCBI Taxonomy" id="380"/>
    <lineage>
        <taxon>Bacteria</taxon>
        <taxon>Pseudomonadati</taxon>
        <taxon>Pseudomonadota</taxon>
        <taxon>Alphaproteobacteria</taxon>
        <taxon>Hyphomicrobiales</taxon>
        <taxon>Rhizobiaceae</taxon>
        <taxon>Sinorhizobium/Ensifer group</taxon>
        <taxon>Sinorhizobium</taxon>
    </lineage>
</organism>
<name>A0A2A6LQB7_RHIFR</name>
<protein>
    <submittedName>
        <fullName evidence="1">Uncharacterized protein</fullName>
    </submittedName>
</protein>
<dbReference type="EMBL" id="NWTC01000031">
    <property type="protein sequence ID" value="PDT44507.1"/>
    <property type="molecule type" value="Genomic_DNA"/>
</dbReference>
<dbReference type="Proteomes" id="UP000220353">
    <property type="component" value="Unassembled WGS sequence"/>
</dbReference>
<gene>
    <name evidence="1" type="ORF">CO661_28440</name>
</gene>
<proteinExistence type="predicted"/>
<evidence type="ECO:0000313" key="1">
    <source>
        <dbReference type="EMBL" id="PDT44507.1"/>
    </source>
</evidence>
<dbReference type="AlphaFoldDB" id="A0A2A6LQB7"/>
<evidence type="ECO:0000313" key="2">
    <source>
        <dbReference type="Proteomes" id="UP000220353"/>
    </source>
</evidence>
<comment type="caution">
    <text evidence="1">The sequence shown here is derived from an EMBL/GenBank/DDBJ whole genome shotgun (WGS) entry which is preliminary data.</text>
</comment>
<accession>A0A2A6LQB7</accession>
<sequence length="64" mass="6974">MLLAFHAPPFGVGLDGSDSPQRRYPPKAGQQVGDVSICIHFLSPLHLGVRNIQLIRTTPTLLIL</sequence>